<dbReference type="EMBL" id="JAAMPI010000325">
    <property type="protein sequence ID" value="KAF4632702.1"/>
    <property type="molecule type" value="Genomic_DNA"/>
</dbReference>
<dbReference type="GO" id="GO:0005506">
    <property type="term" value="F:iron ion binding"/>
    <property type="evidence" value="ECO:0007669"/>
    <property type="project" value="InterPro"/>
</dbReference>
<name>A0A8H4RMH5_9HELO</name>
<reference evidence="3 4" key="1">
    <citation type="submission" date="2020-03" db="EMBL/GenBank/DDBJ databases">
        <title>Draft Genome Sequence of Cudoniella acicularis.</title>
        <authorList>
            <person name="Buettner E."/>
            <person name="Kellner H."/>
        </authorList>
    </citation>
    <scope>NUCLEOTIDE SEQUENCE [LARGE SCALE GENOMIC DNA]</scope>
    <source>
        <strain evidence="3 4">DSM 108380</strain>
    </source>
</reference>
<dbReference type="InterPro" id="IPR010730">
    <property type="entry name" value="HET"/>
</dbReference>
<dbReference type="PANTHER" id="PTHR38791:SF5">
    <property type="entry name" value="TRANSCRIPTION FACTOR DBAG-RELATED"/>
    <property type="match status" value="1"/>
</dbReference>
<dbReference type="InterPro" id="IPR036864">
    <property type="entry name" value="Zn2-C6_fun-type_DNA-bd_sf"/>
</dbReference>
<dbReference type="GO" id="GO:0004497">
    <property type="term" value="F:monooxygenase activity"/>
    <property type="evidence" value="ECO:0007669"/>
    <property type="project" value="InterPro"/>
</dbReference>
<dbReference type="CDD" id="cd00067">
    <property type="entry name" value="GAL4"/>
    <property type="match status" value="1"/>
</dbReference>
<dbReference type="Pfam" id="PF06985">
    <property type="entry name" value="HET"/>
    <property type="match status" value="1"/>
</dbReference>
<dbReference type="InterPro" id="IPR001128">
    <property type="entry name" value="Cyt_P450"/>
</dbReference>
<evidence type="ECO:0000313" key="3">
    <source>
        <dbReference type="EMBL" id="KAF4632702.1"/>
    </source>
</evidence>
<dbReference type="GO" id="GO:0020037">
    <property type="term" value="F:heme binding"/>
    <property type="evidence" value="ECO:0007669"/>
    <property type="project" value="InterPro"/>
</dbReference>
<keyword evidence="1" id="KW-0539">Nucleus</keyword>
<evidence type="ECO:0000313" key="4">
    <source>
        <dbReference type="Proteomes" id="UP000566819"/>
    </source>
</evidence>
<dbReference type="PROSITE" id="PS50048">
    <property type="entry name" value="ZN2_CY6_FUNGAL_2"/>
    <property type="match status" value="1"/>
</dbReference>
<proteinExistence type="predicted"/>
<dbReference type="OrthoDB" id="5429770at2759"/>
<gene>
    <name evidence="3" type="ORF">G7Y89_g5424</name>
</gene>
<comment type="caution">
    <text evidence="3">The sequence shown here is derived from an EMBL/GenBank/DDBJ whole genome shotgun (WGS) entry which is preliminary data.</text>
</comment>
<feature type="domain" description="Zn(2)-C6 fungal-type" evidence="2">
    <location>
        <begin position="10"/>
        <end position="38"/>
    </location>
</feature>
<dbReference type="Pfam" id="PF00067">
    <property type="entry name" value="p450"/>
    <property type="match status" value="1"/>
</dbReference>
<dbReference type="Gene3D" id="4.10.240.10">
    <property type="entry name" value="Zn(2)-C6 fungal-type DNA-binding domain"/>
    <property type="match status" value="1"/>
</dbReference>
<dbReference type="InterPro" id="IPR021858">
    <property type="entry name" value="Fun_TF"/>
</dbReference>
<dbReference type="PROSITE" id="PS00463">
    <property type="entry name" value="ZN2_CY6_FUNGAL_1"/>
    <property type="match status" value="1"/>
</dbReference>
<dbReference type="Gene3D" id="1.10.630.10">
    <property type="entry name" value="Cytochrome P450"/>
    <property type="match status" value="1"/>
</dbReference>
<dbReference type="GO" id="GO:0000981">
    <property type="term" value="F:DNA-binding transcription factor activity, RNA polymerase II-specific"/>
    <property type="evidence" value="ECO:0007669"/>
    <property type="project" value="InterPro"/>
</dbReference>
<dbReference type="SMART" id="SM00066">
    <property type="entry name" value="GAL4"/>
    <property type="match status" value="1"/>
</dbReference>
<dbReference type="InterPro" id="IPR053175">
    <property type="entry name" value="DHMBA_Reg_Transcription_Factor"/>
</dbReference>
<protein>
    <recommendedName>
        <fullName evidence="2">Zn(2)-C6 fungal-type domain-containing protein</fullName>
    </recommendedName>
</protein>
<dbReference type="Pfam" id="PF11951">
    <property type="entry name" value="Fungal_trans_2"/>
    <property type="match status" value="1"/>
</dbReference>
<dbReference type="PANTHER" id="PTHR38791">
    <property type="entry name" value="ZN(II)2CYS6 TRANSCRIPTION FACTOR (EUROFUNG)-RELATED-RELATED"/>
    <property type="match status" value="1"/>
</dbReference>
<dbReference type="InterPro" id="IPR001138">
    <property type="entry name" value="Zn2Cys6_DnaBD"/>
</dbReference>
<sequence length="1578" mass="178245">MPFGGRPSDACEPCRKGRLRCDRIRPSCTQCLRKSKICFGYRNIPLLLFKDESDTTARKVQWERNGVLYPSFPPDQRPEHELLPVTNFNTLDITSSPPCSLAPSYEDLAVGYFMSRYIPGSPFEYLPEIYNTAASNAQDAVSSTVLAASFASLSLHVNSSKLMKSARIHYSKALAQTNAALASSNMAVLDNSLLSVLLLGFYEAIAFSSRPSPASWTTHTLGAVQLIRLRGTKQLGTNLGKRLFLQTCNNIRSSCVQRGVAVPDEFLQLYEQAKPFLGPSTPNIRLGPLIDKIADLKARIRQVLPVQSLPGIIHEALQLEEEARMLEDMLPDSWRYQITPPHMTPPCAYQGHAHKYPYHHISRHWNILRIIRLFLNEVVWHVADFVAGARKQDTPEILQHCQDLDTADLQAAADTNRTQLVTDILASAPQFLDENGTTFVPAARFLLWPLTVVAEIAQTPKPARRYAIWCLYEIAKQARIPQALQAARAVESGASTDWMEHLPPVSDPYEPILIPYIGDCEYDGLDFAGYPSRRGWDIDRLLIGDFQETPTANAAAFLQTWLFFGLMHEIFAVKIRSADFIRIGVSGKKWITTKKLPDYLQAFRRQIEHDKEVPNSAKITQSRNDKIYECFNLSCAVWQSFEKLEATYSVRNPISREVGLGIQILATTLQVGATEICGAVYRQTPWKMVQSWKIVRNIFLQTRMVNQGWCPSVVEQIQSSYNVLGQYYASLLGPPKRPLDHTNCNRDNRECVAKTMVSDGYIVKHESEGCQCMVLQVDALKLVATIKNGDIPLLHLDQDKASPTLKIIASKSEPGLEYTAISHVWIDGWGNPTENSLPLCRIQKLVRLISATYSMPDFDVRIGKGKWQRLSLPRHDHRVLFWMDTLCVPRSPVDIHKKAINQMRDIYANSERVLVLDAELMASPADCSYEEINMRILCSTWIRRFWTIQEAVLAKRLIFQFAEKPRMVMTGSILWHARQKDLKVHYYNSIGWDCSLFFDTYDHNKGFDQIPLIWQIFLPHRSVTFATDEPICAAILMGFNLDQIMRDEPTGEGEDVENEIMVHRMSKFWSMHKHHVPVAVLFVQGPRLKKRGYNWAPLYLRMCTRAGPNIHRTASTSTHGGLSVNFPAYSAFSLSAPQNPIPSVISCILGGQIYFIENQKDIINPSWDDLDLHNRDLAVILEIETLQLHNGQWSFEGSRAALVSISQKLEDTIVAEYLRVVTVVKQDSINHKLRRRMHLDFYDVCNQYGSLARVGTNTLVTSDPSLIKRMLGYTRKENPDLEETIDRNVAALIQLIATKYLSIPSSFKPFDFGRKAQYFTLDVISSVAFGEAFGDLVTDSDVHKYIDQAEKMMPGVMIVAIFPWLTWFLQSRIMKSLLPSATDKIGFGKVIGIAKTVVATRFEPDAKPRMDMLGSFIRHGLIQAEAESETLVQILGGSDTTATAIRSTILHILTAPRVHQTLLHEITHPPVPLSTPIRDSEARCLPYLQAVIKEGLRIFPPVGGLMAKEVPAEGDTYHGLYLPPRTKIGWCGWGVCRDESIFGKDSGIFRPERWLEGSTEEGLVRCSSSGFLIKYRDW</sequence>
<dbReference type="Pfam" id="PF00172">
    <property type="entry name" value="Zn_clus"/>
    <property type="match status" value="1"/>
</dbReference>
<dbReference type="GO" id="GO:0008270">
    <property type="term" value="F:zinc ion binding"/>
    <property type="evidence" value="ECO:0007669"/>
    <property type="project" value="InterPro"/>
</dbReference>
<evidence type="ECO:0000256" key="1">
    <source>
        <dbReference type="ARBA" id="ARBA00023242"/>
    </source>
</evidence>
<dbReference type="GO" id="GO:0016705">
    <property type="term" value="F:oxidoreductase activity, acting on paired donors, with incorporation or reduction of molecular oxygen"/>
    <property type="evidence" value="ECO:0007669"/>
    <property type="project" value="InterPro"/>
</dbReference>
<evidence type="ECO:0000259" key="2">
    <source>
        <dbReference type="PROSITE" id="PS50048"/>
    </source>
</evidence>
<dbReference type="InterPro" id="IPR036396">
    <property type="entry name" value="Cyt_P450_sf"/>
</dbReference>
<keyword evidence="4" id="KW-1185">Reference proteome</keyword>
<dbReference type="SUPFAM" id="SSF57701">
    <property type="entry name" value="Zn2/Cys6 DNA-binding domain"/>
    <property type="match status" value="1"/>
</dbReference>
<dbReference type="Proteomes" id="UP000566819">
    <property type="component" value="Unassembled WGS sequence"/>
</dbReference>
<dbReference type="SUPFAM" id="SSF48264">
    <property type="entry name" value="Cytochrome P450"/>
    <property type="match status" value="1"/>
</dbReference>
<organism evidence="3 4">
    <name type="scientific">Cudoniella acicularis</name>
    <dbReference type="NCBI Taxonomy" id="354080"/>
    <lineage>
        <taxon>Eukaryota</taxon>
        <taxon>Fungi</taxon>
        <taxon>Dikarya</taxon>
        <taxon>Ascomycota</taxon>
        <taxon>Pezizomycotina</taxon>
        <taxon>Leotiomycetes</taxon>
        <taxon>Helotiales</taxon>
        <taxon>Tricladiaceae</taxon>
        <taxon>Cudoniella</taxon>
    </lineage>
</organism>
<accession>A0A8H4RMH5</accession>